<evidence type="ECO:0000256" key="1">
    <source>
        <dbReference type="SAM" id="MobiDB-lite"/>
    </source>
</evidence>
<keyword evidence="3" id="KW-1185">Reference proteome</keyword>
<sequence length="160" mass="16395">MHVPPGCERSQAGEYHHVGNPAFRYLAEDDGRTLTLTLARARKDGGVGEAPDAGAITLVLTRTPEGFVGETHATGFSVAGTPCPVKFPTEITACGATTLTLRAVTSTSLDEACRPPPSGPEPKWTEQVLRRGAPPPPQAEAPSSAPDAGVGPTDGGRSGG</sequence>
<feature type="region of interest" description="Disordered" evidence="1">
    <location>
        <begin position="108"/>
        <end position="160"/>
    </location>
</feature>
<name>A0A085W7A3_9BACT</name>
<protein>
    <submittedName>
        <fullName evidence="2">Uncharacterized protein</fullName>
    </submittedName>
</protein>
<organism evidence="2 3">
    <name type="scientific">Hyalangium minutum</name>
    <dbReference type="NCBI Taxonomy" id="394096"/>
    <lineage>
        <taxon>Bacteria</taxon>
        <taxon>Pseudomonadati</taxon>
        <taxon>Myxococcota</taxon>
        <taxon>Myxococcia</taxon>
        <taxon>Myxococcales</taxon>
        <taxon>Cystobacterineae</taxon>
        <taxon>Archangiaceae</taxon>
        <taxon>Hyalangium</taxon>
    </lineage>
</organism>
<proteinExistence type="predicted"/>
<comment type="caution">
    <text evidence="2">The sequence shown here is derived from an EMBL/GenBank/DDBJ whole genome shotgun (WGS) entry which is preliminary data.</text>
</comment>
<dbReference type="AlphaFoldDB" id="A0A085W7A3"/>
<evidence type="ECO:0000313" key="2">
    <source>
        <dbReference type="EMBL" id="KFE63566.1"/>
    </source>
</evidence>
<accession>A0A085W7A3</accession>
<evidence type="ECO:0000313" key="3">
    <source>
        <dbReference type="Proteomes" id="UP000028725"/>
    </source>
</evidence>
<reference evidence="2 3" key="1">
    <citation type="submission" date="2014-04" db="EMBL/GenBank/DDBJ databases">
        <title>Genome assembly of Hyalangium minutum DSM 14724.</title>
        <authorList>
            <person name="Sharma G."/>
            <person name="Subramanian S."/>
        </authorList>
    </citation>
    <scope>NUCLEOTIDE SEQUENCE [LARGE SCALE GENOMIC DNA]</scope>
    <source>
        <strain evidence="2 3">DSM 14724</strain>
    </source>
</reference>
<dbReference type="EMBL" id="JMCB01000017">
    <property type="protein sequence ID" value="KFE63566.1"/>
    <property type="molecule type" value="Genomic_DNA"/>
</dbReference>
<dbReference type="Proteomes" id="UP000028725">
    <property type="component" value="Unassembled WGS sequence"/>
</dbReference>
<gene>
    <name evidence="2" type="ORF">DB31_2684</name>
</gene>